<evidence type="ECO:0000313" key="7">
    <source>
        <dbReference type="EMBL" id="GAA3856914.1"/>
    </source>
</evidence>
<dbReference type="InterPro" id="IPR039648">
    <property type="entry name" value="DHPH_N"/>
</dbReference>
<dbReference type="EMBL" id="BAABDF010000003">
    <property type="protein sequence ID" value="GAA3856914.1"/>
    <property type="molecule type" value="Genomic_DNA"/>
</dbReference>
<dbReference type="PANTHER" id="PTHR43735">
    <property type="entry name" value="APOPTOSIS-INDUCING FACTOR 1"/>
    <property type="match status" value="1"/>
</dbReference>
<dbReference type="Gene3D" id="3.50.50.100">
    <property type="match status" value="1"/>
</dbReference>
<dbReference type="RefSeq" id="WP_344842987.1">
    <property type="nucleotide sequence ID" value="NZ_BAABDF010000003.1"/>
</dbReference>
<dbReference type="Proteomes" id="UP001399917">
    <property type="component" value="Unassembled WGS sequence"/>
</dbReference>
<dbReference type="Pfam" id="PF07992">
    <property type="entry name" value="Pyr_redox_2"/>
    <property type="match status" value="1"/>
</dbReference>
<protein>
    <submittedName>
        <fullName evidence="7">NAD(P)/FAD-dependent oxidoreductase</fullName>
    </submittedName>
</protein>
<gene>
    <name evidence="7" type="ORF">GCM10022404_04790</name>
</gene>
<proteinExistence type="inferred from homology"/>
<keyword evidence="8" id="KW-1185">Reference proteome</keyword>
<reference evidence="8" key="1">
    <citation type="journal article" date="2019" name="Int. J. Syst. Evol. Microbiol.">
        <title>The Global Catalogue of Microorganisms (GCM) 10K type strain sequencing project: providing services to taxonomists for standard genome sequencing and annotation.</title>
        <authorList>
            <consortium name="The Broad Institute Genomics Platform"/>
            <consortium name="The Broad Institute Genome Sequencing Center for Infectious Disease"/>
            <person name="Wu L."/>
            <person name="Ma J."/>
        </authorList>
    </citation>
    <scope>NUCLEOTIDE SEQUENCE [LARGE SCALE GENOMIC DNA]</scope>
    <source>
        <strain evidence="8">JCM 17190</strain>
    </source>
</reference>
<keyword evidence="4" id="KW-0560">Oxidoreductase</keyword>
<evidence type="ECO:0000259" key="5">
    <source>
        <dbReference type="Pfam" id="PF00070"/>
    </source>
</evidence>
<evidence type="ECO:0000259" key="6">
    <source>
        <dbReference type="Pfam" id="PF07992"/>
    </source>
</evidence>
<feature type="domain" description="FAD/NAD(P)-binding" evidence="6">
    <location>
        <begin position="81"/>
        <end position="285"/>
    </location>
</feature>
<organism evidence="7 8">
    <name type="scientific">Celeribacter arenosi</name>
    <dbReference type="NCBI Taxonomy" id="792649"/>
    <lineage>
        <taxon>Bacteria</taxon>
        <taxon>Pseudomonadati</taxon>
        <taxon>Pseudomonadota</taxon>
        <taxon>Alphaproteobacteria</taxon>
        <taxon>Rhodobacterales</taxon>
        <taxon>Roseobacteraceae</taxon>
        <taxon>Celeribacter</taxon>
    </lineage>
</organism>
<dbReference type="SUPFAM" id="SSF51905">
    <property type="entry name" value="FAD/NAD(P)-binding domain"/>
    <property type="match status" value="1"/>
</dbReference>
<evidence type="ECO:0000256" key="4">
    <source>
        <dbReference type="ARBA" id="ARBA00023002"/>
    </source>
</evidence>
<keyword evidence="3" id="KW-0274">FAD</keyword>
<feature type="domain" description="Pyridine nucleotide-disulphide oxidoreductase N-terminal" evidence="5">
    <location>
        <begin position="4"/>
        <end position="47"/>
    </location>
</feature>
<dbReference type="InterPro" id="IPR023753">
    <property type="entry name" value="FAD/NAD-binding_dom"/>
</dbReference>
<evidence type="ECO:0000313" key="8">
    <source>
        <dbReference type="Proteomes" id="UP001399917"/>
    </source>
</evidence>
<evidence type="ECO:0000256" key="3">
    <source>
        <dbReference type="ARBA" id="ARBA00022827"/>
    </source>
</evidence>
<dbReference type="PRINTS" id="PR00411">
    <property type="entry name" value="PNDRDTASEI"/>
</dbReference>
<dbReference type="PANTHER" id="PTHR43735:SF3">
    <property type="entry name" value="FERROPTOSIS SUPPRESSOR PROTEIN 1"/>
    <property type="match status" value="1"/>
</dbReference>
<name>A0ABP7JVY8_9RHOB</name>
<dbReference type="Pfam" id="PF00070">
    <property type="entry name" value="Pyr_redox"/>
    <property type="match status" value="1"/>
</dbReference>
<evidence type="ECO:0000256" key="1">
    <source>
        <dbReference type="ARBA" id="ARBA00006442"/>
    </source>
</evidence>
<evidence type="ECO:0000256" key="2">
    <source>
        <dbReference type="ARBA" id="ARBA00022630"/>
    </source>
</evidence>
<dbReference type="PRINTS" id="PR00368">
    <property type="entry name" value="FADPNR"/>
</dbReference>
<dbReference type="InterPro" id="IPR036188">
    <property type="entry name" value="FAD/NAD-bd_sf"/>
</dbReference>
<keyword evidence="2" id="KW-0285">Flavoprotein</keyword>
<comment type="similarity">
    <text evidence="1">Belongs to the FAD-dependent oxidoreductase family.</text>
</comment>
<sequence>MSKRIAIIGGGYIGAELAKSLDGEAEVTLIEPRSHFVHAPAMIRAVVDPALIERALIPYDSLLKNGRVVRARASGVDEGGVSLDDGTRVEADVVVVATGSSNATPFKPEGDDIEALRAANRRIHDQLVAARSVGIVGAGAVGTELAGEIAHAMPDKKITLISGTARLFPTMPDKLGDGLARKLRVAGVEIILGTRAENLQSMTTPYAGGLTLSDGSTRDFDLIFPVVGSRASSGVLEALPGAQKSSANRIKVDGYMRPSSLPNVFAAGDVADAGDAMTIVAASRQLPWLTKTLKGLIAGKSIGEMKPYKPWGPKAPILVPLGPERGNSFLVLFTAGDLVTRMMKGKDLFVAKYNKTLNRT</sequence>
<comment type="caution">
    <text evidence="7">The sequence shown here is derived from an EMBL/GenBank/DDBJ whole genome shotgun (WGS) entry which is preliminary data.</text>
</comment>
<accession>A0ABP7JVY8</accession>